<comment type="caution">
    <text evidence="1">The sequence shown here is derived from an EMBL/GenBank/DDBJ whole genome shotgun (WGS) entry which is preliminary data.</text>
</comment>
<sequence length="76" mass="8626">MAIRYICRHCGTRIGSIDMLSADSVMMGLNLLSGEDRASMVSYEQNGDIQIKSICEDCQESLEKNPNLHQYDYLIH</sequence>
<dbReference type="RefSeq" id="WP_118924455.1">
    <property type="nucleotide sequence ID" value="NZ_QWEG01000021.1"/>
</dbReference>
<proteinExistence type="predicted"/>
<keyword evidence="2" id="KW-1185">Reference proteome</keyword>
<dbReference type="GO" id="GO:0010468">
    <property type="term" value="P:regulation of gene expression"/>
    <property type="evidence" value="ECO:0007669"/>
    <property type="project" value="InterPro"/>
</dbReference>
<evidence type="ECO:0000313" key="1">
    <source>
        <dbReference type="EMBL" id="RHW31808.1"/>
    </source>
</evidence>
<dbReference type="Proteomes" id="UP000284416">
    <property type="component" value="Unassembled WGS sequence"/>
</dbReference>
<reference evidence="1 2" key="1">
    <citation type="journal article" date="2017" name="Int. J. Syst. Evol. Microbiol.">
        <title>Bacillus notoginsengisoli sp. nov., a novel bacterium isolated from the rhizosphere of Panax notoginseng.</title>
        <authorList>
            <person name="Zhang M.Y."/>
            <person name="Cheng J."/>
            <person name="Cai Y."/>
            <person name="Zhang T.Y."/>
            <person name="Wu Y.Y."/>
            <person name="Manikprabhu D."/>
            <person name="Li W.J."/>
            <person name="Zhang Y.X."/>
        </authorList>
    </citation>
    <scope>NUCLEOTIDE SEQUENCE [LARGE SCALE GENOMIC DNA]</scope>
    <source>
        <strain evidence="1 2">JCM 30743</strain>
    </source>
</reference>
<dbReference type="AlphaFoldDB" id="A0A417YG56"/>
<dbReference type="InterPro" id="IPR020115">
    <property type="entry name" value="Fin"/>
</dbReference>
<gene>
    <name evidence="1" type="ORF">D1B31_21785</name>
</gene>
<name>A0A417YG56_9BACI</name>
<protein>
    <submittedName>
        <fullName evidence="1">DUF2757 family protein</fullName>
    </submittedName>
</protein>
<dbReference type="Pfam" id="PF10955">
    <property type="entry name" value="Fin"/>
    <property type="match status" value="1"/>
</dbReference>
<accession>A0A417YG56</accession>
<dbReference type="EMBL" id="QWEG01000021">
    <property type="protein sequence ID" value="RHW31808.1"/>
    <property type="molecule type" value="Genomic_DNA"/>
</dbReference>
<evidence type="ECO:0000313" key="2">
    <source>
        <dbReference type="Proteomes" id="UP000284416"/>
    </source>
</evidence>
<dbReference type="OrthoDB" id="2084556at2"/>
<organism evidence="1 2">
    <name type="scientific">Neobacillus notoginsengisoli</name>
    <dbReference type="NCBI Taxonomy" id="1578198"/>
    <lineage>
        <taxon>Bacteria</taxon>
        <taxon>Bacillati</taxon>
        <taxon>Bacillota</taxon>
        <taxon>Bacilli</taxon>
        <taxon>Bacillales</taxon>
        <taxon>Bacillaceae</taxon>
        <taxon>Neobacillus</taxon>
    </lineage>
</organism>